<dbReference type="InterPro" id="IPR050131">
    <property type="entry name" value="Peptidase_S8_subtilisin-like"/>
</dbReference>
<dbReference type="GO" id="GO:0006508">
    <property type="term" value="P:proteolysis"/>
    <property type="evidence" value="ECO:0007669"/>
    <property type="project" value="UniProtKB-KW"/>
</dbReference>
<dbReference type="SUPFAM" id="SSF52743">
    <property type="entry name" value="Subtilisin-like"/>
    <property type="match status" value="1"/>
</dbReference>
<evidence type="ECO:0000256" key="4">
    <source>
        <dbReference type="ARBA" id="ARBA00022825"/>
    </source>
</evidence>
<sequence>MSTLAHESAEPLAGLTGRGVRVLIVDSGVDDAHPALAGAAVAHFAVDESEDGRKRVVPDAPNDLVGHGTAVASIVRRHAPDAALASVRVVGKRGRGTTEHLLAALEWAVVQRYDVINTSLGSTYLALLGRFKPAVDGVYVAGSILVSACNNLDPDIVEYPAHFASVVSVAHAALPPLALERCARRLVEFRAAGVDVPVAWRDGATAVVTGSSFAAPHVAALVARLRERHPRWNATQVKAALYDIARPMAT</sequence>
<geneLocation type="plasmid" evidence="7 8">
    <name>2</name>
</geneLocation>
<keyword evidence="2 5" id="KW-0645">Protease</keyword>
<comment type="similarity">
    <text evidence="1 5">Belongs to the peptidase S8 family.</text>
</comment>
<evidence type="ECO:0000256" key="2">
    <source>
        <dbReference type="ARBA" id="ARBA00022670"/>
    </source>
</evidence>
<dbReference type="PANTHER" id="PTHR43806">
    <property type="entry name" value="PEPTIDASE S8"/>
    <property type="match status" value="1"/>
</dbReference>
<feature type="active site" description="Charge relay system" evidence="5">
    <location>
        <position position="212"/>
    </location>
</feature>
<evidence type="ECO:0000259" key="6">
    <source>
        <dbReference type="Pfam" id="PF00082"/>
    </source>
</evidence>
<dbReference type="RefSeq" id="WP_025414642.1">
    <property type="nucleotide sequence ID" value="NZ_CP007130.1"/>
</dbReference>
<dbReference type="Proteomes" id="UP000019151">
    <property type="component" value="Plasmid 2"/>
</dbReference>
<evidence type="ECO:0000256" key="3">
    <source>
        <dbReference type="ARBA" id="ARBA00022801"/>
    </source>
</evidence>
<keyword evidence="7" id="KW-0614">Plasmid</keyword>
<dbReference type="AlphaFoldDB" id="W0RRL6"/>
<feature type="active site" description="Charge relay system" evidence="5">
    <location>
        <position position="67"/>
    </location>
</feature>
<accession>W0RRL6</accession>
<dbReference type="InParanoid" id="W0RRL6"/>
<dbReference type="EMBL" id="CP007130">
    <property type="protein sequence ID" value="AHG93336.1"/>
    <property type="molecule type" value="Genomic_DNA"/>
</dbReference>
<protein>
    <submittedName>
        <fullName evidence="7">Peptidase S8 and S53 subtilisin kexin sedolisin</fullName>
    </submittedName>
</protein>
<evidence type="ECO:0000256" key="1">
    <source>
        <dbReference type="ARBA" id="ARBA00011073"/>
    </source>
</evidence>
<dbReference type="PRINTS" id="PR00723">
    <property type="entry name" value="SUBTILISIN"/>
</dbReference>
<evidence type="ECO:0000313" key="7">
    <source>
        <dbReference type="EMBL" id="AHG93336.1"/>
    </source>
</evidence>
<dbReference type="Gene3D" id="3.40.50.200">
    <property type="entry name" value="Peptidase S8/S53 domain"/>
    <property type="match status" value="1"/>
</dbReference>
<dbReference type="eggNOG" id="COG1404">
    <property type="taxonomic scope" value="Bacteria"/>
</dbReference>
<evidence type="ECO:0000256" key="5">
    <source>
        <dbReference type="PROSITE-ProRule" id="PRU01240"/>
    </source>
</evidence>
<dbReference type="Pfam" id="PF00082">
    <property type="entry name" value="Peptidase_S8"/>
    <property type="match status" value="1"/>
</dbReference>
<keyword evidence="8" id="KW-1185">Reference proteome</keyword>
<feature type="domain" description="Peptidase S8/S53" evidence="6">
    <location>
        <begin position="17"/>
        <end position="244"/>
    </location>
</feature>
<dbReference type="InterPro" id="IPR036852">
    <property type="entry name" value="Peptidase_S8/S53_dom_sf"/>
</dbReference>
<dbReference type="GO" id="GO:0004252">
    <property type="term" value="F:serine-type endopeptidase activity"/>
    <property type="evidence" value="ECO:0007669"/>
    <property type="project" value="UniProtKB-UniRule"/>
</dbReference>
<keyword evidence="3 5" id="KW-0378">Hydrolase</keyword>
<keyword evidence="4 5" id="KW-0720">Serine protease</keyword>
<dbReference type="InterPro" id="IPR000209">
    <property type="entry name" value="Peptidase_S8/S53_dom"/>
</dbReference>
<dbReference type="PROSITE" id="PS51892">
    <property type="entry name" value="SUBTILASE"/>
    <property type="match status" value="1"/>
</dbReference>
<dbReference type="KEGG" id="gba:J421_5801"/>
<feature type="active site" description="Charge relay system" evidence="5">
    <location>
        <position position="26"/>
    </location>
</feature>
<gene>
    <name evidence="7" type="ORF">J421_5801</name>
</gene>
<dbReference type="OrthoDB" id="614750at2"/>
<dbReference type="PANTHER" id="PTHR43806:SF11">
    <property type="entry name" value="CEREVISIN-RELATED"/>
    <property type="match status" value="1"/>
</dbReference>
<proteinExistence type="inferred from homology"/>
<reference evidence="7 8" key="1">
    <citation type="journal article" date="2014" name="Genome Announc.">
        <title>Genome Sequence and Methylome of Soil Bacterium Gemmatirosa kalamazoonensis KBS708T, a Member of the Rarely Cultivated Gemmatimonadetes Phylum.</title>
        <authorList>
            <person name="Debruyn J.M."/>
            <person name="Radosevich M."/>
            <person name="Wommack K.E."/>
            <person name="Polson S.W."/>
            <person name="Hauser L.J."/>
            <person name="Fawaz M.N."/>
            <person name="Korlach J."/>
            <person name="Tsai Y.C."/>
        </authorList>
    </citation>
    <scope>NUCLEOTIDE SEQUENCE [LARGE SCALE GENOMIC DNA]</scope>
    <source>
        <strain evidence="7 8">KBS708</strain>
        <plasmid evidence="8">Plasmid 2</plasmid>
    </source>
</reference>
<evidence type="ECO:0000313" key="8">
    <source>
        <dbReference type="Proteomes" id="UP000019151"/>
    </source>
</evidence>
<dbReference type="HOGENOM" id="CLU_989636_0_0_0"/>
<name>W0RRL6_9BACT</name>
<dbReference type="InterPro" id="IPR015500">
    <property type="entry name" value="Peptidase_S8_subtilisin-rel"/>
</dbReference>
<organism evidence="7 8">
    <name type="scientific">Gemmatirosa kalamazoonensis</name>
    <dbReference type="NCBI Taxonomy" id="861299"/>
    <lineage>
        <taxon>Bacteria</taxon>
        <taxon>Pseudomonadati</taxon>
        <taxon>Gemmatimonadota</taxon>
        <taxon>Gemmatimonadia</taxon>
        <taxon>Gemmatimonadales</taxon>
        <taxon>Gemmatimonadaceae</taxon>
        <taxon>Gemmatirosa</taxon>
    </lineage>
</organism>